<comment type="caution">
    <text evidence="6">The sequence shown here is derived from an EMBL/GenBank/DDBJ whole genome shotgun (WGS) entry which is preliminary data.</text>
</comment>
<keyword evidence="7" id="KW-1185">Reference proteome</keyword>
<dbReference type="PRINTS" id="PR00032">
    <property type="entry name" value="HTHARAC"/>
</dbReference>
<dbReference type="CDD" id="cd06995">
    <property type="entry name" value="cupin_YkgD-like_N"/>
    <property type="match status" value="1"/>
</dbReference>
<evidence type="ECO:0000259" key="5">
    <source>
        <dbReference type="PROSITE" id="PS01124"/>
    </source>
</evidence>
<name>A0ABU9QKY8_9BURK</name>
<dbReference type="InterPro" id="IPR020449">
    <property type="entry name" value="Tscrpt_reg_AraC-type_HTH"/>
</dbReference>
<evidence type="ECO:0000256" key="2">
    <source>
        <dbReference type="ARBA" id="ARBA00023125"/>
    </source>
</evidence>
<dbReference type="InterPro" id="IPR011051">
    <property type="entry name" value="RmlC_Cupin_sf"/>
</dbReference>
<dbReference type="InterPro" id="IPR018060">
    <property type="entry name" value="HTH_AraC"/>
</dbReference>
<dbReference type="Gene3D" id="1.10.10.60">
    <property type="entry name" value="Homeodomain-like"/>
    <property type="match status" value="2"/>
</dbReference>
<sequence length="349" mass="36961">MDLLSRFLSLMPVSGRVDVRCHFGAPWAIEEGPAGVREIPYHVLLAGRAVLEDGNGPPEHLVAGDIIVFPTGSPHRIHDGSGAQPGPVAERRNILLTVAENSGTGETADILCGRFLLGAVPDRLLRDHLPSRLVVRSGARTTASDEVIVEVSGSAAANGEGDVTQKSVAGSRLARLIQLMREEAADEAPGSETLVNHLSAALFALTLRFASEAAQAPHGLLALAGRPRLQAAVSAMFESPGKPWTLDQFAALCNMSRATFVRQFQEAIGRSATDVLTEVRMTIAGRMLLESTTPVGDIGETVGYQSEAAFQRVFKKQIGVTPARWRASGGHVQAAQDAADDEPSPAEAE</sequence>
<keyword evidence="3" id="KW-0804">Transcription</keyword>
<protein>
    <submittedName>
        <fullName evidence="6">AraC family transcriptional regulator</fullName>
    </submittedName>
</protein>
<gene>
    <name evidence="6" type="ORF">V4C55_30940</name>
</gene>
<dbReference type="Pfam" id="PF12852">
    <property type="entry name" value="Cupin_6"/>
    <property type="match status" value="1"/>
</dbReference>
<feature type="domain" description="HTH araC/xylS-type" evidence="5">
    <location>
        <begin position="230"/>
        <end position="328"/>
    </location>
</feature>
<dbReference type="RefSeq" id="WP_201649123.1">
    <property type="nucleotide sequence ID" value="NZ_CAJHCS010000004.1"/>
</dbReference>
<keyword evidence="1" id="KW-0805">Transcription regulation</keyword>
<organism evidence="6 7">
    <name type="scientific">Paraburkholderia sabiae</name>
    <dbReference type="NCBI Taxonomy" id="273251"/>
    <lineage>
        <taxon>Bacteria</taxon>
        <taxon>Pseudomonadati</taxon>
        <taxon>Pseudomonadota</taxon>
        <taxon>Betaproteobacteria</taxon>
        <taxon>Burkholderiales</taxon>
        <taxon>Burkholderiaceae</taxon>
        <taxon>Paraburkholderia</taxon>
    </lineage>
</organism>
<proteinExistence type="predicted"/>
<dbReference type="InterPro" id="IPR009057">
    <property type="entry name" value="Homeodomain-like_sf"/>
</dbReference>
<dbReference type="EMBL" id="JAZHGC010000032">
    <property type="protein sequence ID" value="MEM5290150.1"/>
    <property type="molecule type" value="Genomic_DNA"/>
</dbReference>
<dbReference type="Pfam" id="PF12833">
    <property type="entry name" value="HTH_18"/>
    <property type="match status" value="1"/>
</dbReference>
<keyword evidence="2" id="KW-0238">DNA-binding</keyword>
<feature type="region of interest" description="Disordered" evidence="4">
    <location>
        <begin position="326"/>
        <end position="349"/>
    </location>
</feature>
<evidence type="ECO:0000256" key="4">
    <source>
        <dbReference type="SAM" id="MobiDB-lite"/>
    </source>
</evidence>
<dbReference type="SUPFAM" id="SSF51182">
    <property type="entry name" value="RmlC-like cupins"/>
    <property type="match status" value="1"/>
</dbReference>
<dbReference type="InterPro" id="IPR050204">
    <property type="entry name" value="AraC_XylS_family_regulators"/>
</dbReference>
<evidence type="ECO:0000313" key="7">
    <source>
        <dbReference type="Proteomes" id="UP001494588"/>
    </source>
</evidence>
<dbReference type="SUPFAM" id="SSF46689">
    <property type="entry name" value="Homeodomain-like"/>
    <property type="match status" value="2"/>
</dbReference>
<evidence type="ECO:0000256" key="1">
    <source>
        <dbReference type="ARBA" id="ARBA00023015"/>
    </source>
</evidence>
<accession>A0ABU9QKY8</accession>
<dbReference type="Proteomes" id="UP001494588">
    <property type="component" value="Unassembled WGS sequence"/>
</dbReference>
<dbReference type="PROSITE" id="PS01124">
    <property type="entry name" value="HTH_ARAC_FAMILY_2"/>
    <property type="match status" value="1"/>
</dbReference>
<dbReference type="SMART" id="SM00342">
    <property type="entry name" value="HTH_ARAC"/>
    <property type="match status" value="1"/>
</dbReference>
<dbReference type="PANTHER" id="PTHR46796:SF7">
    <property type="entry name" value="ARAC FAMILY TRANSCRIPTIONAL REGULATOR"/>
    <property type="match status" value="1"/>
</dbReference>
<evidence type="ECO:0000256" key="3">
    <source>
        <dbReference type="ARBA" id="ARBA00023163"/>
    </source>
</evidence>
<reference evidence="6 7" key="1">
    <citation type="submission" date="2024-01" db="EMBL/GenBank/DDBJ databases">
        <title>The diversity of rhizobia nodulating Mimosa spp. in eleven states of Brazil covering several biomes is determined by host plant, location, and edaphic factors.</title>
        <authorList>
            <person name="Rouws L."/>
            <person name="Barauna A."/>
            <person name="Beukes C."/>
            <person name="De Faria S.M."/>
            <person name="Gross E."/>
            <person name="Dos Reis Junior F.B."/>
            <person name="Simon M."/>
            <person name="Maluk M."/>
            <person name="Odee D.W."/>
            <person name="Kenicer G."/>
            <person name="Young J.P.W."/>
            <person name="Reis V.M."/>
            <person name="Zilli J."/>
            <person name="James E.K."/>
        </authorList>
    </citation>
    <scope>NUCLEOTIDE SEQUENCE [LARGE SCALE GENOMIC DNA]</scope>
    <source>
        <strain evidence="6 7">JPY77</strain>
    </source>
</reference>
<evidence type="ECO:0000313" key="6">
    <source>
        <dbReference type="EMBL" id="MEM5290150.1"/>
    </source>
</evidence>
<feature type="compositionally biased region" description="Acidic residues" evidence="4">
    <location>
        <begin position="338"/>
        <end position="349"/>
    </location>
</feature>
<dbReference type="InterPro" id="IPR032783">
    <property type="entry name" value="AraC_lig"/>
</dbReference>
<dbReference type="PANTHER" id="PTHR46796">
    <property type="entry name" value="HTH-TYPE TRANSCRIPTIONAL ACTIVATOR RHAS-RELATED"/>
    <property type="match status" value="1"/>
</dbReference>